<sequence>MILEKLERYPPRYGPEWGSGGIFGLRYHNDTLYFTLAFEGEAHFITSDSHKVYEFELVGPRPTSGGDTYNAVEVIDEFIYFGGWVHAPAKFRGKAQGNATIDFSHKHSHVHEYDTSNGRVRLVWKESLHHPERWVGEVSEILYNPYTDELLLCREDGHENLGVYSLDRHNGKIRRLNDRPSPKATQVHDVAFFGIGKNYTRGLEEVHALDMVTEKWERFSLGSSVDGGNYLEPHLGAMASINNRAFAFVRGGVFVGNPFNEEEFRFVRLFDFYTFYAPFRVNALPFGGGVLIGFNAHHDAYYRPRSEEELRYYTFTNTIVGPSVLVYVIPPMVKIVGIFGARITSLEKVGDKIIVATSNTPNTGALDATPFDTGHRDFIILDHAVIKESPPVRFTVPLRFPSEAMKLDAGTFGGIPLDGYRSPRLIINASKNNKLRIYEYDLALPLSDATYDEFDIKKGRNVIDLSSFSGIVSFKLEKEDFKGLAKIELR</sequence>
<dbReference type="Proteomes" id="UP000070587">
    <property type="component" value="Chromosome"/>
</dbReference>
<name>A0A127B8M0_9EURY</name>
<dbReference type="Pfam" id="PF09910">
    <property type="entry name" value="DUF2139"/>
    <property type="match status" value="1"/>
</dbReference>
<gene>
    <name evidence="1" type="ORF">TQ32_00500</name>
</gene>
<protein>
    <submittedName>
        <fullName evidence="1">Phosphate ABC transporter substrate-binding protein</fullName>
    </submittedName>
</protein>
<dbReference type="RefSeq" id="WP_068319999.1">
    <property type="nucleotide sequence ID" value="NZ_CP010835.1"/>
</dbReference>
<dbReference type="InterPro" id="IPR011043">
    <property type="entry name" value="Gal_Oxase/kelch_b-propeller"/>
</dbReference>
<reference evidence="1 2" key="2">
    <citation type="journal article" date="2016" name="Int. J. Syst. Evol. Microbiol.">
        <title>Pyrococcus kukulkanii sp. nov., a hyperthermophilic, piezophilic archaeon isolated from a deep-sea hydrothermal vent.</title>
        <authorList>
            <person name="Callac N."/>
            <person name="Oger P."/>
            <person name="Lesongeur F."/>
            <person name="Rattray J.E."/>
            <person name="Vannier P."/>
            <person name="Michoud G."/>
            <person name="Beauverger M."/>
            <person name="Gayet N."/>
            <person name="Rouxel O."/>
            <person name="Jebbar M."/>
            <person name="Godfroy A."/>
        </authorList>
    </citation>
    <scope>NUCLEOTIDE SEQUENCE [LARGE SCALE GENOMIC DNA]</scope>
    <source>
        <strain evidence="1 2">NCB100</strain>
    </source>
</reference>
<dbReference type="KEGG" id="pyc:TQ32_00500"/>
<evidence type="ECO:0000313" key="2">
    <source>
        <dbReference type="Proteomes" id="UP000070587"/>
    </source>
</evidence>
<reference evidence="2" key="1">
    <citation type="submission" date="2015-02" db="EMBL/GenBank/DDBJ databases">
        <title>Pyrococcus kukulkanii sp. nov., a novel hyperthermophilic archaeon isolated from a deep-sea hydrothermal vent at the Guaymas Basin.</title>
        <authorList>
            <person name="Oger P.M."/>
            <person name="Callac N."/>
            <person name="Jebbar M."/>
            <person name="Godfroy A."/>
        </authorList>
    </citation>
    <scope>NUCLEOTIDE SEQUENCE [LARGE SCALE GENOMIC DNA]</scope>
    <source>
        <strain evidence="2">NCB100</strain>
    </source>
</reference>
<organism evidence="1 2">
    <name type="scientific">Pyrococcus kukulkanii</name>
    <dbReference type="NCBI Taxonomy" id="1609559"/>
    <lineage>
        <taxon>Archaea</taxon>
        <taxon>Methanobacteriati</taxon>
        <taxon>Methanobacteriota</taxon>
        <taxon>Thermococci</taxon>
        <taxon>Thermococcales</taxon>
        <taxon>Thermococcaceae</taxon>
        <taxon>Pyrococcus</taxon>
    </lineage>
</organism>
<dbReference type="InterPro" id="IPR016675">
    <property type="entry name" value="UCP016666"/>
</dbReference>
<dbReference type="PIRSF" id="PIRSF016666">
    <property type="entry name" value="UCP016666"/>
    <property type="match status" value="1"/>
</dbReference>
<accession>A0A127B8M0</accession>
<dbReference type="STRING" id="1609559.TQ32_00500"/>
<dbReference type="PATRIC" id="fig|1609559.3.peg.103"/>
<dbReference type="GeneID" id="28490264"/>
<evidence type="ECO:0000313" key="1">
    <source>
        <dbReference type="EMBL" id="AMM53139.1"/>
    </source>
</evidence>
<dbReference type="SUPFAM" id="SSF50965">
    <property type="entry name" value="Galactose oxidase, central domain"/>
    <property type="match status" value="1"/>
</dbReference>
<dbReference type="OrthoDB" id="85148at2157"/>
<dbReference type="AlphaFoldDB" id="A0A127B8M0"/>
<proteinExistence type="predicted"/>
<dbReference type="EMBL" id="CP010835">
    <property type="protein sequence ID" value="AMM53139.1"/>
    <property type="molecule type" value="Genomic_DNA"/>
</dbReference>